<name>A0A7S0WCW2_9CHLO</name>
<reference evidence="7" key="1">
    <citation type="submission" date="2021-01" db="EMBL/GenBank/DDBJ databases">
        <authorList>
            <person name="Corre E."/>
            <person name="Pelletier E."/>
            <person name="Niang G."/>
            <person name="Scheremetjew M."/>
            <person name="Finn R."/>
            <person name="Kale V."/>
            <person name="Holt S."/>
            <person name="Cochrane G."/>
            <person name="Meng A."/>
            <person name="Brown T."/>
            <person name="Cohen L."/>
        </authorList>
    </citation>
    <scope>NUCLEOTIDE SEQUENCE</scope>
    <source>
        <strain evidence="7">Clade-D-RCC1621</strain>
    </source>
</reference>
<dbReference type="PANTHER" id="PTHR31223:SF70">
    <property type="entry name" value="LOG FAMILY PROTEIN YJL055W"/>
    <property type="match status" value="1"/>
</dbReference>
<evidence type="ECO:0000256" key="6">
    <source>
        <dbReference type="RuleBase" id="RU363015"/>
    </source>
</evidence>
<dbReference type="AlphaFoldDB" id="A0A7S0WCW2"/>
<dbReference type="NCBIfam" id="TIGR00730">
    <property type="entry name" value="Rossman fold protein, TIGR00730 family"/>
    <property type="match status" value="1"/>
</dbReference>
<dbReference type="GO" id="GO:0009691">
    <property type="term" value="P:cytokinin biosynthetic process"/>
    <property type="evidence" value="ECO:0007669"/>
    <property type="project" value="UniProtKB-UniRule"/>
</dbReference>
<dbReference type="InterPro" id="IPR005269">
    <property type="entry name" value="LOG"/>
</dbReference>
<evidence type="ECO:0000256" key="2">
    <source>
        <dbReference type="ARBA" id="ARBA00012205"/>
    </source>
</evidence>
<dbReference type="EC" id="3.2.2.n1" evidence="2 6"/>
<sequence>MVVSKSFSRVFVFQGRKSKRAEQLQTHSRAMLSTVCVYCGSSQSIRQVYDDAASCLGQEFARRNISLIYGGGSMGLMGRVAETVQNGGGDVIGVIPFALEKISGQTPGKVIVTSDMHQRKAAMAAKADAFIALPGGFGTLEELFEIVTWRQIGYHSKPIGLLNVDGFFDSLLNFLDDIVEDGFITQAARSILIVESNPAVLIDKLTAATGG</sequence>
<dbReference type="PANTHER" id="PTHR31223">
    <property type="entry name" value="LOG FAMILY PROTEIN YJL055W"/>
    <property type="match status" value="1"/>
</dbReference>
<evidence type="ECO:0000256" key="1">
    <source>
        <dbReference type="ARBA" id="ARBA00006763"/>
    </source>
</evidence>
<keyword evidence="6" id="KW-0378">Hydrolase</keyword>
<comment type="catalytic activity">
    <reaction evidence="4 6">
        <text>N(6)-(dimethylallyl)adenosine 5'-phosphate + H2O = N(6)-dimethylallyladenine + D-ribose 5-phosphate</text>
        <dbReference type="Rhea" id="RHEA:48560"/>
        <dbReference type="ChEBI" id="CHEBI:15377"/>
        <dbReference type="ChEBI" id="CHEBI:17660"/>
        <dbReference type="ChEBI" id="CHEBI:57526"/>
        <dbReference type="ChEBI" id="CHEBI:78346"/>
        <dbReference type="EC" id="3.2.2.n1"/>
    </reaction>
</comment>
<dbReference type="InterPro" id="IPR031100">
    <property type="entry name" value="LOG_fam"/>
</dbReference>
<comment type="catalytic activity">
    <reaction evidence="5 6">
        <text>9-ribosyl-trans-zeatin 5'-phosphate + H2O = trans-zeatin + D-ribose 5-phosphate</text>
        <dbReference type="Rhea" id="RHEA:48564"/>
        <dbReference type="ChEBI" id="CHEBI:15377"/>
        <dbReference type="ChEBI" id="CHEBI:16522"/>
        <dbReference type="ChEBI" id="CHEBI:78346"/>
        <dbReference type="ChEBI" id="CHEBI:87947"/>
        <dbReference type="EC" id="3.2.2.n1"/>
    </reaction>
</comment>
<protein>
    <recommendedName>
        <fullName evidence="2 6">Cytokinin riboside 5'-monophosphate phosphoribohydrolase</fullName>
        <ecNumber evidence="2 6">3.2.2.n1</ecNumber>
    </recommendedName>
</protein>
<comment type="function">
    <text evidence="6">Cytokinin-activating enzyme working in the direct activation pathway. Phosphoribohydrolase that converts inactive cytokinin nucleotides to the biologically active free-base forms.</text>
</comment>
<keyword evidence="3 6" id="KW-0203">Cytokinin biosynthesis</keyword>
<dbReference type="Gene3D" id="3.40.50.450">
    <property type="match status" value="1"/>
</dbReference>
<evidence type="ECO:0000256" key="3">
    <source>
        <dbReference type="ARBA" id="ARBA00022712"/>
    </source>
</evidence>
<evidence type="ECO:0000256" key="4">
    <source>
        <dbReference type="ARBA" id="ARBA00047718"/>
    </source>
</evidence>
<dbReference type="Pfam" id="PF03641">
    <property type="entry name" value="Lysine_decarbox"/>
    <property type="match status" value="1"/>
</dbReference>
<dbReference type="SUPFAM" id="SSF102405">
    <property type="entry name" value="MCP/YpsA-like"/>
    <property type="match status" value="1"/>
</dbReference>
<evidence type="ECO:0000313" key="7">
    <source>
        <dbReference type="EMBL" id="CAD8811692.1"/>
    </source>
</evidence>
<dbReference type="GO" id="GO:0005829">
    <property type="term" value="C:cytosol"/>
    <property type="evidence" value="ECO:0007669"/>
    <property type="project" value="TreeGrafter"/>
</dbReference>
<evidence type="ECO:0000256" key="5">
    <source>
        <dbReference type="ARBA" id="ARBA00049153"/>
    </source>
</evidence>
<comment type="similarity">
    <text evidence="1 6">Belongs to the LOG family.</text>
</comment>
<dbReference type="EMBL" id="HBFO01004066">
    <property type="protein sequence ID" value="CAD8811692.1"/>
    <property type="molecule type" value="Transcribed_RNA"/>
</dbReference>
<organism evidence="7">
    <name type="scientific">Ostreococcus mediterraneus</name>
    <dbReference type="NCBI Taxonomy" id="1486918"/>
    <lineage>
        <taxon>Eukaryota</taxon>
        <taxon>Viridiplantae</taxon>
        <taxon>Chlorophyta</taxon>
        <taxon>Mamiellophyceae</taxon>
        <taxon>Mamiellales</taxon>
        <taxon>Bathycoccaceae</taxon>
        <taxon>Ostreococcus</taxon>
    </lineage>
</organism>
<proteinExistence type="inferred from homology"/>
<gene>
    <name evidence="7" type="ORF">OMED0930_LOCUS2786</name>
</gene>
<dbReference type="GO" id="GO:0016799">
    <property type="term" value="F:hydrolase activity, hydrolyzing N-glycosyl compounds"/>
    <property type="evidence" value="ECO:0007669"/>
    <property type="project" value="TreeGrafter"/>
</dbReference>
<accession>A0A7S0WCW2</accession>